<gene>
    <name evidence="2" type="ORF">PHYBOEH_009475</name>
</gene>
<evidence type="ECO:0000313" key="2">
    <source>
        <dbReference type="EMBL" id="KAG7401895.1"/>
    </source>
</evidence>
<feature type="compositionally biased region" description="Polar residues" evidence="1">
    <location>
        <begin position="95"/>
        <end position="116"/>
    </location>
</feature>
<name>A0A8T1X7B0_9STRA</name>
<dbReference type="AlphaFoldDB" id="A0A8T1X7B0"/>
<accession>A0A8T1X7B0</accession>
<dbReference type="Proteomes" id="UP000693981">
    <property type="component" value="Unassembled WGS sequence"/>
</dbReference>
<reference evidence="2" key="1">
    <citation type="submission" date="2021-02" db="EMBL/GenBank/DDBJ databases">
        <authorList>
            <person name="Palmer J.M."/>
        </authorList>
    </citation>
    <scope>NUCLEOTIDE SEQUENCE</scope>
    <source>
        <strain evidence="2">SCRP23</strain>
    </source>
</reference>
<feature type="compositionally biased region" description="Acidic residues" evidence="1">
    <location>
        <begin position="121"/>
        <end position="136"/>
    </location>
</feature>
<dbReference type="EMBL" id="JAGDFL010000006">
    <property type="protein sequence ID" value="KAG7401895.1"/>
    <property type="molecule type" value="Genomic_DNA"/>
</dbReference>
<evidence type="ECO:0000256" key="1">
    <source>
        <dbReference type="SAM" id="MobiDB-lite"/>
    </source>
</evidence>
<evidence type="ECO:0000313" key="3">
    <source>
        <dbReference type="Proteomes" id="UP000693981"/>
    </source>
</evidence>
<sequence length="788" mass="86797">MVTGGVGRHAGRVPLAMASVIECDNPPLLSPQRIPPVELRSDPDAESSSWYKTPARRLHDAIQECADLDQELKILETSGHTRVGAFAKPLVMKQNAKTSSKTVKSANARGKSTSGPRTPEIQDENSEANEEEDESSDPFINQFYDEQGRTLCEQLLRGRMRILALVKLVHGQHSTSKAQAELELAEAYARMNLWKQADLHASCAASLLRSIEVESQKEGGTTGGKAAAERQENGKLLQRALEFFYEAQCDEAARGRVDANELLEFLLQDEAARKRNQLLNAVFERTSLENAFDSDQTLHWQQLILRLEAETEDGIVPFHTFLDRLQGVNSDFSNRKSSSALYVQALCTSLQRVLNRVNYHSLTWTEILALGTNGKLQLPSNEEDPGVDDDSPTVLMSRVDILLSRVFLRRGQLEEAVRYAQVALASREKMSPDSAELVSFYLVVAEALARQGSRCLRSRALGELELVSASGGAMLSKKEAEGRARVALLQELIAKPPPLTLSGGHPGSDLETSARSHVEEALENCNRAWELQERHFGGDHVTTAAVHVSLAQVHLLRCEDQSIHETADQEAATGQAVRSLIAAIGIYEKACSGTVPASAFLRLELAKLYQQQKNNLDKARAEYNLVGRFFTSFAREFAGSESTKRECCTLALDAFQQWLVITRRARLRASSSLEDQQEVLAEMHAACVAGYGEFSVEACESAAALARMLHHIAVSRDGQLAGQSEVEDKLRAAVKLLRSSSYIAECLLGAGDRRSQKLRKDTLEVEAQLRSTVVGEEDDGDGHAWLII</sequence>
<protein>
    <submittedName>
        <fullName evidence="2">Uncharacterized protein</fullName>
    </submittedName>
</protein>
<keyword evidence="3" id="KW-1185">Reference proteome</keyword>
<dbReference type="OrthoDB" id="65336at2759"/>
<feature type="region of interest" description="Disordered" evidence="1">
    <location>
        <begin position="95"/>
        <end position="138"/>
    </location>
</feature>
<proteinExistence type="predicted"/>
<organism evidence="2 3">
    <name type="scientific">Phytophthora boehmeriae</name>
    <dbReference type="NCBI Taxonomy" id="109152"/>
    <lineage>
        <taxon>Eukaryota</taxon>
        <taxon>Sar</taxon>
        <taxon>Stramenopiles</taxon>
        <taxon>Oomycota</taxon>
        <taxon>Peronosporomycetes</taxon>
        <taxon>Peronosporales</taxon>
        <taxon>Peronosporaceae</taxon>
        <taxon>Phytophthora</taxon>
    </lineage>
</organism>
<comment type="caution">
    <text evidence="2">The sequence shown here is derived from an EMBL/GenBank/DDBJ whole genome shotgun (WGS) entry which is preliminary data.</text>
</comment>